<gene>
    <name evidence="3" type="ORF">BIV57_17655</name>
</gene>
<evidence type="ECO:0000313" key="3">
    <source>
        <dbReference type="EMBL" id="OIV36184.1"/>
    </source>
</evidence>
<sequence>MTLVICSALSAAGLAIALLTAFRRRFRRATFIAAWSLLPIGFQMTGLLTMLRKIGVAIGDWASGLVMKPTVWSGFAVLAVAVVLFIVARLAGGKGLGFGRKKRRERKAREKEAKAGGRSGVAATAAGPAAPGASKPAGALEGDRSAPQPAARSGKKSASSDDDLSDFSEIEAILKKRGI</sequence>
<keyword evidence="4" id="KW-1185">Reference proteome</keyword>
<evidence type="ECO:0000256" key="2">
    <source>
        <dbReference type="SAM" id="Phobius"/>
    </source>
</evidence>
<evidence type="ECO:0000256" key="1">
    <source>
        <dbReference type="SAM" id="MobiDB-lite"/>
    </source>
</evidence>
<organism evidence="3 4">
    <name type="scientific">Mangrovactinospora gilvigrisea</name>
    <dbReference type="NCBI Taxonomy" id="1428644"/>
    <lineage>
        <taxon>Bacteria</taxon>
        <taxon>Bacillati</taxon>
        <taxon>Actinomycetota</taxon>
        <taxon>Actinomycetes</taxon>
        <taxon>Kitasatosporales</taxon>
        <taxon>Streptomycetaceae</taxon>
        <taxon>Mangrovactinospora</taxon>
    </lineage>
</organism>
<proteinExistence type="predicted"/>
<accession>A0A1J7C3Q7</accession>
<feature type="region of interest" description="Disordered" evidence="1">
    <location>
        <begin position="101"/>
        <end position="164"/>
    </location>
</feature>
<feature type="transmembrane region" description="Helical" evidence="2">
    <location>
        <begin position="71"/>
        <end position="92"/>
    </location>
</feature>
<dbReference type="EMBL" id="MLCF01000109">
    <property type="protein sequence ID" value="OIV36184.1"/>
    <property type="molecule type" value="Genomic_DNA"/>
</dbReference>
<keyword evidence="2" id="KW-0812">Transmembrane</keyword>
<keyword evidence="2" id="KW-1133">Transmembrane helix</keyword>
<name>A0A1J7C3Q7_9ACTN</name>
<feature type="compositionally biased region" description="Low complexity" evidence="1">
    <location>
        <begin position="122"/>
        <end position="139"/>
    </location>
</feature>
<protein>
    <recommendedName>
        <fullName evidence="5">Cellulose synthase</fullName>
    </recommendedName>
</protein>
<dbReference type="Proteomes" id="UP000243342">
    <property type="component" value="Unassembled WGS sequence"/>
</dbReference>
<dbReference type="RefSeq" id="WP_071657863.1">
    <property type="nucleotide sequence ID" value="NZ_MLCF01000109.1"/>
</dbReference>
<evidence type="ECO:0000313" key="4">
    <source>
        <dbReference type="Proteomes" id="UP000243342"/>
    </source>
</evidence>
<evidence type="ECO:0008006" key="5">
    <source>
        <dbReference type="Google" id="ProtNLM"/>
    </source>
</evidence>
<dbReference type="AlphaFoldDB" id="A0A1J7C3Q7"/>
<comment type="caution">
    <text evidence="3">The sequence shown here is derived from an EMBL/GenBank/DDBJ whole genome shotgun (WGS) entry which is preliminary data.</text>
</comment>
<feature type="transmembrane region" description="Helical" evidence="2">
    <location>
        <begin position="29"/>
        <end position="51"/>
    </location>
</feature>
<reference evidence="3 4" key="1">
    <citation type="submission" date="2016-10" db="EMBL/GenBank/DDBJ databases">
        <title>Genome sequence of Streptomyces gilvigriseus MUSC 26.</title>
        <authorList>
            <person name="Lee L.-H."/>
            <person name="Ser H.-L."/>
        </authorList>
    </citation>
    <scope>NUCLEOTIDE SEQUENCE [LARGE SCALE GENOMIC DNA]</scope>
    <source>
        <strain evidence="3 4">MUSC 26</strain>
    </source>
</reference>
<feature type="transmembrane region" description="Helical" evidence="2">
    <location>
        <begin position="6"/>
        <end position="22"/>
    </location>
</feature>
<dbReference type="OrthoDB" id="3874288at2"/>
<keyword evidence="2" id="KW-0472">Membrane</keyword>
<dbReference type="STRING" id="1428644.BIV57_17655"/>